<evidence type="ECO:0000256" key="2">
    <source>
        <dbReference type="SAM" id="MobiDB-lite"/>
    </source>
</evidence>
<sequence>MDSFIVSEPSLSIVSESVLPESTTILESTVKVFESSVNNVEITNESNSDVSKKTTEPTSADITVCPSRSVSDDAVAMLTSDHPPDSYWKVLAEERRQALEKALYENARLCDQLQVLEAENSQLKSCLKEAEKIAEIVRQSLS</sequence>
<dbReference type="EMBL" id="BMAV01016813">
    <property type="protein sequence ID" value="GFY67909.1"/>
    <property type="molecule type" value="Genomic_DNA"/>
</dbReference>
<organism evidence="3 4">
    <name type="scientific">Trichonephila inaurata madagascariensis</name>
    <dbReference type="NCBI Taxonomy" id="2747483"/>
    <lineage>
        <taxon>Eukaryota</taxon>
        <taxon>Metazoa</taxon>
        <taxon>Ecdysozoa</taxon>
        <taxon>Arthropoda</taxon>
        <taxon>Chelicerata</taxon>
        <taxon>Arachnida</taxon>
        <taxon>Araneae</taxon>
        <taxon>Araneomorphae</taxon>
        <taxon>Entelegynae</taxon>
        <taxon>Araneoidea</taxon>
        <taxon>Nephilidae</taxon>
        <taxon>Trichonephila</taxon>
        <taxon>Trichonephila inaurata</taxon>
    </lineage>
</organism>
<feature type="coiled-coil region" evidence="1">
    <location>
        <begin position="99"/>
        <end position="133"/>
    </location>
</feature>
<dbReference type="GO" id="GO:0006275">
    <property type="term" value="P:regulation of DNA replication"/>
    <property type="evidence" value="ECO:0007669"/>
    <property type="project" value="InterPro"/>
</dbReference>
<reference evidence="3" key="1">
    <citation type="submission" date="2020-08" db="EMBL/GenBank/DDBJ databases">
        <title>Multicomponent nature underlies the extraordinary mechanical properties of spider dragline silk.</title>
        <authorList>
            <person name="Kono N."/>
            <person name="Nakamura H."/>
            <person name="Mori M."/>
            <person name="Yoshida Y."/>
            <person name="Ohtoshi R."/>
            <person name="Malay A.D."/>
            <person name="Moran D.A.P."/>
            <person name="Tomita M."/>
            <person name="Numata K."/>
            <person name="Arakawa K."/>
        </authorList>
    </citation>
    <scope>NUCLEOTIDE SEQUENCE</scope>
</reference>
<gene>
    <name evidence="3" type="primary">NCL1_34824</name>
    <name evidence="3" type="ORF">TNIN_471231</name>
</gene>
<dbReference type="Gene3D" id="1.20.5.1180">
    <property type="entry name" value="Geminin coiled-coil domain"/>
    <property type="match status" value="1"/>
</dbReference>
<dbReference type="AlphaFoldDB" id="A0A8X7CDP2"/>
<feature type="compositionally biased region" description="Polar residues" evidence="2">
    <location>
        <begin position="56"/>
        <end position="65"/>
    </location>
</feature>
<keyword evidence="4" id="KW-1185">Reference proteome</keyword>
<name>A0A8X7CDP2_9ARAC</name>
<proteinExistence type="predicted"/>
<dbReference type="Proteomes" id="UP000886998">
    <property type="component" value="Unassembled WGS sequence"/>
</dbReference>
<evidence type="ECO:0000256" key="1">
    <source>
        <dbReference type="SAM" id="Coils"/>
    </source>
</evidence>
<evidence type="ECO:0000313" key="4">
    <source>
        <dbReference type="Proteomes" id="UP000886998"/>
    </source>
</evidence>
<dbReference type="InterPro" id="IPR022786">
    <property type="entry name" value="Geminin/Multicilin"/>
</dbReference>
<feature type="region of interest" description="Disordered" evidence="2">
    <location>
        <begin position="43"/>
        <end position="65"/>
    </location>
</feature>
<accession>A0A8X7CDP2</accession>
<comment type="caution">
    <text evidence="3">The sequence shown here is derived from an EMBL/GenBank/DDBJ whole genome shotgun (WGS) entry which is preliminary data.</text>
</comment>
<keyword evidence="1" id="KW-0175">Coiled coil</keyword>
<evidence type="ECO:0008006" key="5">
    <source>
        <dbReference type="Google" id="ProtNLM"/>
    </source>
</evidence>
<protein>
    <recommendedName>
        <fullName evidence="5">Geminin</fullName>
    </recommendedName>
</protein>
<dbReference type="SUPFAM" id="SSF111469">
    <property type="entry name" value="Geminin coiled-coil domain"/>
    <property type="match status" value="1"/>
</dbReference>
<evidence type="ECO:0000313" key="3">
    <source>
        <dbReference type="EMBL" id="GFY67909.1"/>
    </source>
</evidence>
<dbReference type="OrthoDB" id="10043826at2759"/>
<dbReference type="Pfam" id="PF07412">
    <property type="entry name" value="Geminin"/>
    <property type="match status" value="1"/>
</dbReference>